<dbReference type="AlphaFoldDB" id="A0A482VTX9"/>
<evidence type="ECO:0000313" key="4">
    <source>
        <dbReference type="Proteomes" id="UP000292052"/>
    </source>
</evidence>
<dbReference type="InterPro" id="IPR005366">
    <property type="entry name" value="EMC8/9"/>
</dbReference>
<feature type="non-terminal residue" evidence="3">
    <location>
        <position position="195"/>
    </location>
</feature>
<dbReference type="PANTHER" id="PTHR12941:SF10">
    <property type="entry name" value="ER MEMBRANE PROTEIN COMPLEX SUBUNIT 8_9 HOMOLOG"/>
    <property type="match status" value="1"/>
</dbReference>
<feature type="domain" description="MPN" evidence="2">
    <location>
        <begin position="1"/>
        <end position="129"/>
    </location>
</feature>
<dbReference type="OrthoDB" id="194468at2759"/>
<dbReference type="Pfam" id="PF03665">
    <property type="entry name" value="UPF0172"/>
    <property type="match status" value="1"/>
</dbReference>
<dbReference type="Proteomes" id="UP000292052">
    <property type="component" value="Unassembled WGS sequence"/>
</dbReference>
<name>A0A482VTX9_ASBVE</name>
<dbReference type="PANTHER" id="PTHR12941">
    <property type="entry name" value="ER MEMBRANE PROTEIN COMPLEX"/>
    <property type="match status" value="1"/>
</dbReference>
<dbReference type="CDD" id="cd08060">
    <property type="entry name" value="MPN_UPF0172"/>
    <property type="match status" value="1"/>
</dbReference>
<accession>A0A482VTX9</accession>
<gene>
    <name evidence="3" type="ORF">BDFB_002417</name>
</gene>
<dbReference type="InterPro" id="IPR037518">
    <property type="entry name" value="MPN"/>
</dbReference>
<dbReference type="EMBL" id="QDEB01067362">
    <property type="protein sequence ID" value="RZC35838.1"/>
    <property type="molecule type" value="Genomic_DNA"/>
</dbReference>
<proteinExistence type="inferred from homology"/>
<dbReference type="STRING" id="1661398.A0A482VTX9"/>
<evidence type="ECO:0000259" key="2">
    <source>
        <dbReference type="PROSITE" id="PS50249"/>
    </source>
</evidence>
<keyword evidence="4" id="KW-1185">Reference proteome</keyword>
<feature type="non-terminal residue" evidence="3">
    <location>
        <position position="1"/>
    </location>
</feature>
<evidence type="ECO:0000256" key="1">
    <source>
        <dbReference type="ARBA" id="ARBA00007461"/>
    </source>
</evidence>
<sequence length="195" mass="21669">KAYCKIILHAAKYPHCSVNGVLLSKSSSTKGKEIEFVDAVPLFHIALNLTPMAEIALMQIDELASQKGLIISGYYTAPENVKDCSFEKAHHRISDKIASYFPSACLVVVDNSKLGIHLDNVALKVAQFVDGSYKASDTHRICLKPDTTLDVCSSLLEKNGHNSIIDFDNHLDHIRLDWMNPELNEEIDDLVAEFN</sequence>
<dbReference type="GO" id="GO:0072546">
    <property type="term" value="C:EMC complex"/>
    <property type="evidence" value="ECO:0007669"/>
    <property type="project" value="InterPro"/>
</dbReference>
<comment type="similarity">
    <text evidence="1">Belongs to the EMC8/EMC9 family.</text>
</comment>
<organism evidence="3 4">
    <name type="scientific">Asbolus verrucosus</name>
    <name type="common">Desert ironclad beetle</name>
    <dbReference type="NCBI Taxonomy" id="1661398"/>
    <lineage>
        <taxon>Eukaryota</taxon>
        <taxon>Metazoa</taxon>
        <taxon>Ecdysozoa</taxon>
        <taxon>Arthropoda</taxon>
        <taxon>Hexapoda</taxon>
        <taxon>Insecta</taxon>
        <taxon>Pterygota</taxon>
        <taxon>Neoptera</taxon>
        <taxon>Endopterygota</taxon>
        <taxon>Coleoptera</taxon>
        <taxon>Polyphaga</taxon>
        <taxon>Cucujiformia</taxon>
        <taxon>Tenebrionidae</taxon>
        <taxon>Pimeliinae</taxon>
        <taxon>Asbolus</taxon>
    </lineage>
</organism>
<comment type="caution">
    <text evidence="3">The sequence shown here is derived from an EMBL/GenBank/DDBJ whole genome shotgun (WGS) entry which is preliminary data.</text>
</comment>
<evidence type="ECO:0000313" key="3">
    <source>
        <dbReference type="EMBL" id="RZC35838.1"/>
    </source>
</evidence>
<reference evidence="3 4" key="1">
    <citation type="submission" date="2017-03" db="EMBL/GenBank/DDBJ databases">
        <title>Genome of the blue death feigning beetle - Asbolus verrucosus.</title>
        <authorList>
            <person name="Rider S.D."/>
        </authorList>
    </citation>
    <scope>NUCLEOTIDE SEQUENCE [LARGE SCALE GENOMIC DNA]</scope>
    <source>
        <strain evidence="3">Butters</strain>
        <tissue evidence="3">Head and leg muscle</tissue>
    </source>
</reference>
<protein>
    <submittedName>
        <fullName evidence="3">ER membrane protein complex subunit 8/9-like</fullName>
    </submittedName>
</protein>
<dbReference type="PROSITE" id="PS50249">
    <property type="entry name" value="MPN"/>
    <property type="match status" value="1"/>
</dbReference>